<gene>
    <name evidence="2" type="ORF">POTOM_034464</name>
</gene>
<feature type="chain" id="PRO_5036493167" evidence="1">
    <location>
        <begin position="25"/>
        <end position="119"/>
    </location>
</feature>
<accession>A0A8X8CG48</accession>
<reference evidence="2" key="1">
    <citation type="journal article" date="2020" name="bioRxiv">
        <title>Hybrid origin of Populus tomentosa Carr. identified through genome sequencing and phylogenomic analysis.</title>
        <authorList>
            <person name="An X."/>
            <person name="Gao K."/>
            <person name="Chen Z."/>
            <person name="Li J."/>
            <person name="Yang X."/>
            <person name="Yang X."/>
            <person name="Zhou J."/>
            <person name="Guo T."/>
            <person name="Zhao T."/>
            <person name="Huang S."/>
            <person name="Miao D."/>
            <person name="Khan W.U."/>
            <person name="Rao P."/>
            <person name="Ye M."/>
            <person name="Lei B."/>
            <person name="Liao W."/>
            <person name="Wang J."/>
            <person name="Ji L."/>
            <person name="Li Y."/>
            <person name="Guo B."/>
            <person name="Mustafa N.S."/>
            <person name="Li S."/>
            <person name="Yun Q."/>
            <person name="Keller S.R."/>
            <person name="Mao J."/>
            <person name="Zhang R."/>
            <person name="Strauss S.H."/>
        </authorList>
    </citation>
    <scope>NUCLEOTIDE SEQUENCE</scope>
    <source>
        <strain evidence="2">GM15</strain>
        <tissue evidence="2">Leaf</tissue>
    </source>
</reference>
<feature type="signal peptide" evidence="1">
    <location>
        <begin position="1"/>
        <end position="24"/>
    </location>
</feature>
<organism evidence="2 3">
    <name type="scientific">Populus tomentosa</name>
    <name type="common">Chinese white poplar</name>
    <dbReference type="NCBI Taxonomy" id="118781"/>
    <lineage>
        <taxon>Eukaryota</taxon>
        <taxon>Viridiplantae</taxon>
        <taxon>Streptophyta</taxon>
        <taxon>Embryophyta</taxon>
        <taxon>Tracheophyta</taxon>
        <taxon>Spermatophyta</taxon>
        <taxon>Magnoliopsida</taxon>
        <taxon>eudicotyledons</taxon>
        <taxon>Gunneridae</taxon>
        <taxon>Pentapetalae</taxon>
        <taxon>rosids</taxon>
        <taxon>fabids</taxon>
        <taxon>Malpighiales</taxon>
        <taxon>Salicaceae</taxon>
        <taxon>Saliceae</taxon>
        <taxon>Populus</taxon>
    </lineage>
</organism>
<keyword evidence="3" id="KW-1185">Reference proteome</keyword>
<dbReference type="Proteomes" id="UP000886885">
    <property type="component" value="Chromosome 9D"/>
</dbReference>
<evidence type="ECO:0000313" key="2">
    <source>
        <dbReference type="EMBL" id="KAG6761256.1"/>
    </source>
</evidence>
<proteinExistence type="predicted"/>
<protein>
    <submittedName>
        <fullName evidence="2">Uncharacterized protein</fullName>
    </submittedName>
</protein>
<keyword evidence="1" id="KW-0732">Signal</keyword>
<dbReference type="AlphaFoldDB" id="A0A8X8CG48"/>
<sequence length="119" mass="13155">MKFTRSSLVICNICVLASVHVSLAQVFPGDFVRAHNKVRAEVGVVQISGDKTVADKAEELAMPRISTCNVIEDIFGESAVLVSYPLTASEAVALWAIEKPYYDHDMQNWVLVYLLQLLS</sequence>
<evidence type="ECO:0000256" key="1">
    <source>
        <dbReference type="SAM" id="SignalP"/>
    </source>
</evidence>
<comment type="caution">
    <text evidence="2">The sequence shown here is derived from an EMBL/GenBank/DDBJ whole genome shotgun (WGS) entry which is preliminary data.</text>
</comment>
<dbReference type="EMBL" id="JAAWWB010000018">
    <property type="protein sequence ID" value="KAG6761256.1"/>
    <property type="molecule type" value="Genomic_DNA"/>
</dbReference>
<name>A0A8X8CG48_POPTO</name>
<evidence type="ECO:0000313" key="3">
    <source>
        <dbReference type="Proteomes" id="UP000886885"/>
    </source>
</evidence>